<proteinExistence type="predicted"/>
<dbReference type="InterPro" id="IPR052551">
    <property type="entry name" value="UV-DNA_repair_photolyase"/>
</dbReference>
<protein>
    <submittedName>
        <fullName evidence="1">Cryptochrome/photolyase family protein</fullName>
    </submittedName>
</protein>
<dbReference type="InterPro" id="IPR007357">
    <property type="entry name" value="PhrB-like"/>
</dbReference>
<dbReference type="Gene3D" id="3.40.50.620">
    <property type="entry name" value="HUPs"/>
    <property type="match status" value="1"/>
</dbReference>
<name>A0A7T4UPN5_9GAMM</name>
<evidence type="ECO:0000313" key="1">
    <source>
        <dbReference type="EMBL" id="QQD17752.1"/>
    </source>
</evidence>
<reference evidence="1 2" key="1">
    <citation type="submission" date="2020-12" db="EMBL/GenBank/DDBJ databases">
        <authorList>
            <person name="Shan Y."/>
        </authorList>
    </citation>
    <scope>NUCLEOTIDE SEQUENCE [LARGE SCALE GENOMIC DNA]</scope>
    <source>
        <strain evidence="2">csc3.9</strain>
    </source>
</reference>
<dbReference type="Pfam" id="PF04244">
    <property type="entry name" value="DPRP"/>
    <property type="match status" value="1"/>
</dbReference>
<dbReference type="InterPro" id="IPR036134">
    <property type="entry name" value="Crypto/Photolyase_FAD-like_sf"/>
</dbReference>
<sequence>MSHPQRLRLILGDQLNPRHSWYRQQDSSVIYLLAELRQETDYTRHHVQKVCAFFAAMAGFATALKKAGHRVLHLTLDDTADDADLPALLRRLCQDLEIQQLDYQRPDEYRLLQQLRALSIDGVTLVEADTEHFLLPFDDIAQQFKPGKHRKMEFFYRDMRRRFQVLMDGDQPRGGKWNFDADNRNRLSTEDIDALPQALCFSNKVDSILQRLQRHGVDTFGTASKELLWPVNRRQAEELLAFFCDALLPLFGRFQDAMTGNSPHAWSLYHSRLSFALNAKLLHPMQVIDAALRAFENHPEAIDIAQIEGFVRQILGWREYVRGVYWANMPDYQSRNALGATRALPRWFWDGNTRMRCQQQAIGQSLEFAYAHHIQRLMVTGNFCLLAGIDPDEVDQWYLGIYVDAIEWVELPNTRGMSQFADGGIVATKAYSASGNYLNKMSDYCGDCHYNVKQKTGERACPLNSLYWDFMLRHRAQFERNPRVGMVYRNWDRMSKDKREAVLDHAGGLLAKLDEL</sequence>
<evidence type="ECO:0000313" key="2">
    <source>
        <dbReference type="Proteomes" id="UP000596063"/>
    </source>
</evidence>
<dbReference type="Gene3D" id="1.10.10.1710">
    <property type="entry name" value="Deoxyribodipyrimidine photolyase-related"/>
    <property type="match status" value="1"/>
</dbReference>
<dbReference type="Proteomes" id="UP000596063">
    <property type="component" value="Chromosome"/>
</dbReference>
<organism evidence="1 2">
    <name type="scientific">Spongiibacter nanhainus</name>
    <dbReference type="NCBI Taxonomy" id="2794344"/>
    <lineage>
        <taxon>Bacteria</taxon>
        <taxon>Pseudomonadati</taxon>
        <taxon>Pseudomonadota</taxon>
        <taxon>Gammaproteobacteria</taxon>
        <taxon>Cellvibrionales</taxon>
        <taxon>Spongiibacteraceae</taxon>
        <taxon>Spongiibacter</taxon>
    </lineage>
</organism>
<accession>A0A7T4UPN5</accession>
<dbReference type="RefSeq" id="WP_198569251.1">
    <property type="nucleotide sequence ID" value="NZ_CP066167.1"/>
</dbReference>
<keyword evidence="2" id="KW-1185">Reference proteome</keyword>
<dbReference type="PANTHER" id="PTHR38657:SF1">
    <property type="entry name" value="SLR1343 PROTEIN"/>
    <property type="match status" value="1"/>
</dbReference>
<keyword evidence="1" id="KW-0456">Lyase</keyword>
<dbReference type="Gene3D" id="1.10.579.10">
    <property type="entry name" value="DNA Cyclobutane Dipyrimidine Photolyase, subunit A, domain 3"/>
    <property type="match status" value="1"/>
</dbReference>
<dbReference type="GO" id="GO:0016829">
    <property type="term" value="F:lyase activity"/>
    <property type="evidence" value="ECO:0007669"/>
    <property type="project" value="UniProtKB-KW"/>
</dbReference>
<dbReference type="Gene3D" id="1.25.40.80">
    <property type="match status" value="1"/>
</dbReference>
<gene>
    <name evidence="1" type="ORF">I6N98_15620</name>
</gene>
<dbReference type="AlphaFoldDB" id="A0A7T4UPN5"/>
<dbReference type="InterPro" id="IPR014729">
    <property type="entry name" value="Rossmann-like_a/b/a_fold"/>
</dbReference>
<dbReference type="EMBL" id="CP066167">
    <property type="protein sequence ID" value="QQD17752.1"/>
    <property type="molecule type" value="Genomic_DNA"/>
</dbReference>
<dbReference type="KEGG" id="snan:I6N98_15620"/>
<dbReference type="PANTHER" id="PTHR38657">
    <property type="entry name" value="SLR1343 PROTEIN"/>
    <property type="match status" value="1"/>
</dbReference>
<dbReference type="SUPFAM" id="SSF48173">
    <property type="entry name" value="Cryptochrome/photolyase FAD-binding domain"/>
    <property type="match status" value="1"/>
</dbReference>